<dbReference type="PANTHER" id="PTHR15439:SF0">
    <property type="entry name" value="CELL DIVISION CYCLE AND APOPTOSIS REGULATOR PROTEIN 1-RELATED"/>
    <property type="match status" value="1"/>
</dbReference>
<feature type="region of interest" description="Disordered" evidence="1">
    <location>
        <begin position="373"/>
        <end position="432"/>
    </location>
</feature>
<evidence type="ECO:0000256" key="1">
    <source>
        <dbReference type="SAM" id="MobiDB-lite"/>
    </source>
</evidence>
<proteinExistence type="predicted"/>
<evidence type="ECO:0000313" key="3">
    <source>
        <dbReference type="Proteomes" id="UP000672032"/>
    </source>
</evidence>
<name>A0A8A3P0H0_9HELO</name>
<dbReference type="GO" id="GO:0016567">
    <property type="term" value="P:protein ubiquitination"/>
    <property type="evidence" value="ECO:0007669"/>
    <property type="project" value="InterPro"/>
</dbReference>
<dbReference type="GO" id="GO:0061630">
    <property type="term" value="F:ubiquitin protein ligase activity"/>
    <property type="evidence" value="ECO:0007669"/>
    <property type="project" value="InterPro"/>
</dbReference>
<feature type="region of interest" description="Disordered" evidence="1">
    <location>
        <begin position="1"/>
        <end position="146"/>
    </location>
</feature>
<feature type="compositionally biased region" description="Basic and acidic residues" evidence="1">
    <location>
        <begin position="1"/>
        <end position="13"/>
    </location>
</feature>
<dbReference type="AlphaFoldDB" id="A0A8A3P0H0"/>
<keyword evidence="3" id="KW-1185">Reference proteome</keyword>
<dbReference type="GO" id="GO:0006397">
    <property type="term" value="P:mRNA processing"/>
    <property type="evidence" value="ECO:0007669"/>
    <property type="project" value="InterPro"/>
</dbReference>
<feature type="compositionally biased region" description="Basic and acidic residues" evidence="1">
    <location>
        <begin position="451"/>
        <end position="469"/>
    </location>
</feature>
<dbReference type="OrthoDB" id="3558403at2759"/>
<feature type="region of interest" description="Disordered" evidence="1">
    <location>
        <begin position="223"/>
        <end position="349"/>
    </location>
</feature>
<dbReference type="InterPro" id="IPR033489">
    <property type="entry name" value="RBBP6"/>
</dbReference>
<dbReference type="EMBL" id="CP063406">
    <property type="protein sequence ID" value="QSZ31395.1"/>
    <property type="molecule type" value="Genomic_DNA"/>
</dbReference>
<feature type="compositionally biased region" description="Acidic residues" evidence="1">
    <location>
        <begin position="241"/>
        <end position="255"/>
    </location>
</feature>
<sequence length="1002" mass="115368">MADAPEADREARSPSRRTRSGRAEIWSGNGNPNVRERSVDETDLSSTIHDPDLRLENQQAAVPEPAPAPGPVNLGLPRTDDGGIDFSDMGRVPGDETPMGSPSRQTAPPADSHPADPSHARPSFSFLPSPPAPVRRPALNLAPFRRPDGEYDWQALAIVQEEQARLAREEKRSLREIERRYVRRTDRARPPRVRYGGEGWDMLGSLRPLSNLTEKSVEWEGGGEGWWEAGVQGEGGGDVALEQELEQESEDEDDLYGASPVRRYPRMLSPGEEESSSTQSERYRRWAAELVHSPTEQQRFEEWPRHGRSSPRSAADNESAGQIEVESSNAGEQRVEDPRAPGPETGAGAVLGMHWNRVYQGLVNFAGLGQDPELAPGMETESEDRDVVSISSSSSGSAGYPWLKVSRMPGPFKSKRPISPLQEGRPKTRFATDEGVARLLEGMAEERERLVAVKDQEERERVEAERRPFSWEVEGDEERDEGEGRRFTVREMVDRVRRERNEKQQRERERRGREELEDKKNERERQEREKKEREVEAEREERGQAGLRVKRRLEAEREEWERNEREERERKEKAAEADKERMEGSERAKDKLEEGYWREMKGLEDKTRTERERNDRKERYVRDVAEWLERERKENDKKEVRGREDKKRRESERKVRREQREEEGREIKEMLGGKRRGNEEEGREGGENESQDRERREREREEKEKDREDRERRERERLQEQREIMEGERQEEQERGQKELEAKENEKKETEEEREERAELRQQLEDEGFGLFFRQSHPKNIETEISDISLLDQSLFPSLLPELAENDEDSDASLAIPPPYPMDPNFPPDSPAGPGDRDPELPALTHIHLHLTIFIVNRSDPRLPHPSPLISYATYGDVPLWWNVSQLRRFLARSGAACVGAEGSRMRLRVGGRWLKRGTRTLREEGLRDYENLVGVLLVGGGEDVGRGWREFLEELDGVAGCVEGWPGRGEIRTPGDRAGWLGKDVDGIFGGRKVGLREKVC</sequence>
<feature type="compositionally biased region" description="Pro residues" evidence="1">
    <location>
        <begin position="816"/>
        <end position="831"/>
    </location>
</feature>
<organism evidence="2 3">
    <name type="scientific">Monilinia vaccinii-corymbosi</name>
    <dbReference type="NCBI Taxonomy" id="61207"/>
    <lineage>
        <taxon>Eukaryota</taxon>
        <taxon>Fungi</taxon>
        <taxon>Dikarya</taxon>
        <taxon>Ascomycota</taxon>
        <taxon>Pezizomycotina</taxon>
        <taxon>Leotiomycetes</taxon>
        <taxon>Helotiales</taxon>
        <taxon>Sclerotiniaceae</taxon>
        <taxon>Monilinia</taxon>
    </lineage>
</organism>
<dbReference type="PANTHER" id="PTHR15439">
    <property type="entry name" value="RETINOBLASTOMA-BINDING PROTEIN 6"/>
    <property type="match status" value="1"/>
</dbReference>
<dbReference type="GO" id="GO:0005634">
    <property type="term" value="C:nucleus"/>
    <property type="evidence" value="ECO:0007669"/>
    <property type="project" value="TreeGrafter"/>
</dbReference>
<protein>
    <submittedName>
        <fullName evidence="2">Uncharacterized protein</fullName>
    </submittedName>
</protein>
<dbReference type="GO" id="GO:0006511">
    <property type="term" value="P:ubiquitin-dependent protein catabolic process"/>
    <property type="evidence" value="ECO:0007669"/>
    <property type="project" value="TreeGrafter"/>
</dbReference>
<dbReference type="Proteomes" id="UP000672032">
    <property type="component" value="Chromosome 2"/>
</dbReference>
<feature type="region of interest" description="Disordered" evidence="1">
    <location>
        <begin position="805"/>
        <end position="841"/>
    </location>
</feature>
<feature type="compositionally biased region" description="Basic and acidic residues" evidence="1">
    <location>
        <begin position="482"/>
        <end position="543"/>
    </location>
</feature>
<feature type="region of interest" description="Disordered" evidence="1">
    <location>
        <begin position="451"/>
        <end position="616"/>
    </location>
</feature>
<gene>
    <name evidence="2" type="ORF">DSL72_000960</name>
</gene>
<feature type="region of interest" description="Disordered" evidence="1">
    <location>
        <begin position="633"/>
        <end position="761"/>
    </location>
</feature>
<reference evidence="2" key="1">
    <citation type="submission" date="2020-10" db="EMBL/GenBank/DDBJ databases">
        <title>Genome Sequence of Monilinia vaccinii-corymbosi Sheds Light on Mummy Berry Disease Infection of Blueberry and Mating Type.</title>
        <authorList>
            <person name="Yow A.G."/>
            <person name="Zhang Y."/>
            <person name="Bansal K."/>
            <person name="Eacker S.M."/>
            <person name="Sullivan S."/>
            <person name="Liachko I."/>
            <person name="Cubeta M.A."/>
            <person name="Rollins J.A."/>
            <person name="Ashrafi H."/>
        </authorList>
    </citation>
    <scope>NUCLEOTIDE SEQUENCE</scope>
    <source>
        <strain evidence="2">RL-1</strain>
    </source>
</reference>
<feature type="compositionally biased region" description="Basic and acidic residues" evidence="1">
    <location>
        <begin position="552"/>
        <end position="616"/>
    </location>
</feature>
<evidence type="ECO:0000313" key="2">
    <source>
        <dbReference type="EMBL" id="QSZ31395.1"/>
    </source>
</evidence>
<accession>A0A8A3P0H0</accession>